<proteinExistence type="predicted"/>
<reference evidence="1" key="1">
    <citation type="journal article" date="2018" name="Data Brief">
        <title>Genome sequence data from 17 accessions of Ensete ventricosum, a staple food crop for millions in Ethiopia.</title>
        <authorList>
            <person name="Yemataw Z."/>
            <person name="Muzemil S."/>
            <person name="Ambachew D."/>
            <person name="Tripathi L."/>
            <person name="Tesfaye K."/>
            <person name="Chala A."/>
            <person name="Farbos A."/>
            <person name="O'Neill P."/>
            <person name="Moore K."/>
            <person name="Grant M."/>
            <person name="Studholme D.J."/>
        </authorList>
    </citation>
    <scope>NUCLEOTIDE SEQUENCE [LARGE SCALE GENOMIC DNA]</scope>
    <source>
        <tissue evidence="1">Leaf</tissue>
    </source>
</reference>
<accession>A0A445MEB1</accession>
<name>A0A445MEB1_ENSVE</name>
<organism evidence="1">
    <name type="scientific">Ensete ventricosum</name>
    <name type="common">Abyssinian banana</name>
    <name type="synonym">Musa ensete</name>
    <dbReference type="NCBI Taxonomy" id="4639"/>
    <lineage>
        <taxon>Eukaryota</taxon>
        <taxon>Viridiplantae</taxon>
        <taxon>Streptophyta</taxon>
        <taxon>Embryophyta</taxon>
        <taxon>Tracheophyta</taxon>
        <taxon>Spermatophyta</taxon>
        <taxon>Magnoliopsida</taxon>
        <taxon>Liliopsida</taxon>
        <taxon>Zingiberales</taxon>
        <taxon>Musaceae</taxon>
        <taxon>Ensete</taxon>
    </lineage>
</organism>
<dbReference type="Proteomes" id="UP000290560">
    <property type="component" value="Unassembled WGS sequence"/>
</dbReference>
<sequence>MHQKSVCSNVAELRSAVHIEAIVSICKNMNYSVNAALKQGPQVDISGHVNMPFMYKTSKCVMGNFQAVGPMLHYLDGEQMTDDQALQANVLHVHQRCIEW</sequence>
<protein>
    <submittedName>
        <fullName evidence="1">Uncharacterized protein</fullName>
    </submittedName>
</protein>
<dbReference type="EMBL" id="KV875723">
    <property type="protein sequence ID" value="RZR72612.1"/>
    <property type="molecule type" value="Genomic_DNA"/>
</dbReference>
<evidence type="ECO:0000313" key="1">
    <source>
        <dbReference type="EMBL" id="RZR72612.1"/>
    </source>
</evidence>
<dbReference type="AlphaFoldDB" id="A0A445MEB1"/>
<gene>
    <name evidence="1" type="ORF">BHM03_00014970</name>
</gene>